<evidence type="ECO:0000313" key="6">
    <source>
        <dbReference type="Proteomes" id="UP000094296"/>
    </source>
</evidence>
<proteinExistence type="inferred from homology"/>
<dbReference type="InterPro" id="IPR011234">
    <property type="entry name" value="Fumarylacetoacetase-like_C"/>
</dbReference>
<evidence type="ECO:0008006" key="7">
    <source>
        <dbReference type="Google" id="ProtNLM"/>
    </source>
</evidence>
<dbReference type="Pfam" id="PF01557">
    <property type="entry name" value="FAA_hydrolase"/>
    <property type="match status" value="1"/>
</dbReference>
<feature type="domain" description="Fumarylacetoacetase-like C-terminal" evidence="3">
    <location>
        <begin position="55"/>
        <end position="247"/>
    </location>
</feature>
<evidence type="ECO:0000256" key="1">
    <source>
        <dbReference type="ARBA" id="ARBA00010211"/>
    </source>
</evidence>
<dbReference type="AlphaFoldDB" id="A0A1E5G691"/>
<name>A0A1E5G691_9FIRM</name>
<gene>
    <name evidence="5" type="ORF">BHF68_03250</name>
</gene>
<dbReference type="InterPro" id="IPR051121">
    <property type="entry name" value="FAH"/>
</dbReference>
<dbReference type="Gene3D" id="3.90.850.10">
    <property type="entry name" value="Fumarylacetoacetase-like, C-terminal domain"/>
    <property type="match status" value="1"/>
</dbReference>
<dbReference type="InterPro" id="IPR036663">
    <property type="entry name" value="Fumarylacetoacetase_C_sf"/>
</dbReference>
<evidence type="ECO:0000259" key="3">
    <source>
        <dbReference type="Pfam" id="PF01557"/>
    </source>
</evidence>
<dbReference type="GO" id="GO:0019752">
    <property type="term" value="P:carboxylic acid metabolic process"/>
    <property type="evidence" value="ECO:0007669"/>
    <property type="project" value="UniProtKB-ARBA"/>
</dbReference>
<dbReference type="Proteomes" id="UP000094296">
    <property type="component" value="Unassembled WGS sequence"/>
</dbReference>
<dbReference type="PANTHER" id="PTHR42796">
    <property type="entry name" value="FUMARYLACETOACETATE HYDROLASE DOMAIN-CONTAINING PROTEIN 2A-RELATED"/>
    <property type="match status" value="1"/>
</dbReference>
<protein>
    <recommendedName>
        <fullName evidence="7">2-hydroxyhepta-2,4-diene-1,7-dioate isomerase</fullName>
    </recommendedName>
</protein>
<dbReference type="InterPro" id="IPR018833">
    <property type="entry name" value="Rv2993c-like_N"/>
</dbReference>
<dbReference type="GO" id="GO:0016853">
    <property type="term" value="F:isomerase activity"/>
    <property type="evidence" value="ECO:0007669"/>
    <property type="project" value="UniProtKB-ARBA"/>
</dbReference>
<organism evidence="5 6">
    <name type="scientific">Desulfuribacillus alkaliarsenatis</name>
    <dbReference type="NCBI Taxonomy" id="766136"/>
    <lineage>
        <taxon>Bacteria</taxon>
        <taxon>Bacillati</taxon>
        <taxon>Bacillota</taxon>
        <taxon>Desulfuribacillia</taxon>
        <taxon>Desulfuribacillales</taxon>
        <taxon>Desulfuribacillaceae</taxon>
        <taxon>Desulfuribacillus</taxon>
    </lineage>
</organism>
<dbReference type="Pfam" id="PF10370">
    <property type="entry name" value="Rv2993c-like_N"/>
    <property type="match status" value="1"/>
</dbReference>
<reference evidence="5 6" key="1">
    <citation type="submission" date="2016-09" db="EMBL/GenBank/DDBJ databases">
        <title>Draft genome sequence for the type strain of Desulfuribacillus alkaliarsenatis AHT28, an obligately anaerobic, sulfidogenic bacterium isolated from Russian soda lake sediments.</title>
        <authorList>
            <person name="Abin C.A."/>
            <person name="Hollibaugh J.T."/>
        </authorList>
    </citation>
    <scope>NUCLEOTIDE SEQUENCE [LARGE SCALE GENOMIC DNA]</scope>
    <source>
        <strain evidence="5 6">AHT28</strain>
    </source>
</reference>
<evidence type="ECO:0000256" key="2">
    <source>
        <dbReference type="ARBA" id="ARBA00022723"/>
    </source>
</evidence>
<evidence type="ECO:0000313" key="5">
    <source>
        <dbReference type="EMBL" id="OEF98691.1"/>
    </source>
</evidence>
<dbReference type="STRING" id="766136.BHF68_03250"/>
<dbReference type="PANTHER" id="PTHR42796:SF4">
    <property type="entry name" value="FUMARYLACETOACETATE HYDROLASE DOMAIN-CONTAINING PROTEIN 2A"/>
    <property type="match status" value="1"/>
</dbReference>
<feature type="domain" description="Rv2993c-like N-terminal" evidence="4">
    <location>
        <begin position="1"/>
        <end position="50"/>
    </location>
</feature>
<comment type="caution">
    <text evidence="5">The sequence shown here is derived from an EMBL/GenBank/DDBJ whole genome shotgun (WGS) entry which is preliminary data.</text>
</comment>
<sequence length="250" mass="28140">MKFVRFQLKNKVMNGIIEDDLIREIDGTFYDDYSLTNDYYKISEVKLLSPVQPSKIVAIGVNYRDHGEEMNIKPPSEPIVFLKPPSAIIGQEDDIIHPSMANRVDYEGELAIVIGAQAKDITKERADEYILGYTICNDVTARDLQAKDNQWTRAKGFDTFAPIGPWIVNDLGYNNLHIETRLNGKVVQQANTNQMIFKVDELVEYISQIMTLLPGDIIITGTSSGIGPMQKGDIVEIEVEGIGILKNYNR</sequence>
<dbReference type="GO" id="GO:0046872">
    <property type="term" value="F:metal ion binding"/>
    <property type="evidence" value="ECO:0007669"/>
    <property type="project" value="UniProtKB-KW"/>
</dbReference>
<evidence type="ECO:0000259" key="4">
    <source>
        <dbReference type="Pfam" id="PF10370"/>
    </source>
</evidence>
<dbReference type="OrthoDB" id="9805307at2"/>
<dbReference type="SUPFAM" id="SSF56529">
    <property type="entry name" value="FAH"/>
    <property type="match status" value="1"/>
</dbReference>
<dbReference type="EMBL" id="MIJE01000001">
    <property type="protein sequence ID" value="OEF98691.1"/>
    <property type="molecule type" value="Genomic_DNA"/>
</dbReference>
<keyword evidence="2" id="KW-0479">Metal-binding</keyword>
<dbReference type="RefSeq" id="WP_069642183.1">
    <property type="nucleotide sequence ID" value="NZ_MIJE01000001.1"/>
</dbReference>
<accession>A0A1E5G691</accession>
<dbReference type="FunFam" id="3.90.850.10:FF:000002">
    <property type="entry name" value="2-hydroxyhepta-2,4-diene-1,7-dioate isomerase"/>
    <property type="match status" value="1"/>
</dbReference>
<keyword evidence="6" id="KW-1185">Reference proteome</keyword>
<comment type="similarity">
    <text evidence="1">Belongs to the FAH family.</text>
</comment>